<comment type="subcellular location">
    <subcellularLocation>
        <location evidence="1">Cell membrane</location>
        <topology evidence="1">Multi-pass membrane protein</topology>
    </subcellularLocation>
</comment>
<feature type="transmembrane region" description="Helical" evidence="10">
    <location>
        <begin position="115"/>
        <end position="144"/>
    </location>
</feature>
<accession>A0A2S9QAG9</accession>
<evidence type="ECO:0000256" key="10">
    <source>
        <dbReference type="SAM" id="Phobius"/>
    </source>
</evidence>
<dbReference type="PRINTS" id="PR00164">
    <property type="entry name" value="ABC2TRNSPORT"/>
</dbReference>
<feature type="transmembrane region" description="Helical" evidence="10">
    <location>
        <begin position="241"/>
        <end position="261"/>
    </location>
</feature>
<comment type="similarity">
    <text evidence="2">Belongs to the ABC-2 integral membrane protein family.</text>
</comment>
<dbReference type="GO" id="GO:0043190">
    <property type="term" value="C:ATP-binding cassette (ABC) transporter complex"/>
    <property type="evidence" value="ECO:0007669"/>
    <property type="project" value="InterPro"/>
</dbReference>
<feature type="domain" description="ABC-2 type transporter transmembrane" evidence="11">
    <location>
        <begin position="24"/>
        <end position="229"/>
    </location>
</feature>
<evidence type="ECO:0000259" key="11">
    <source>
        <dbReference type="Pfam" id="PF01061"/>
    </source>
</evidence>
<dbReference type="InterPro" id="IPR000412">
    <property type="entry name" value="ABC_2_transport"/>
</dbReference>
<evidence type="ECO:0000313" key="13">
    <source>
        <dbReference type="Proteomes" id="UP000237682"/>
    </source>
</evidence>
<keyword evidence="4" id="KW-1003">Cell membrane</keyword>
<name>A0A2S9QAG9_9HYPH</name>
<evidence type="ECO:0000256" key="3">
    <source>
        <dbReference type="ARBA" id="ARBA00022448"/>
    </source>
</evidence>
<gene>
    <name evidence="12" type="ORF">C5L14_19085</name>
</gene>
<evidence type="ECO:0000313" key="12">
    <source>
        <dbReference type="EMBL" id="PRH86334.1"/>
    </source>
</evidence>
<keyword evidence="8" id="KW-0625">Polysaccharide transport</keyword>
<keyword evidence="7 10" id="KW-1133">Transmembrane helix</keyword>
<evidence type="ECO:0000256" key="8">
    <source>
        <dbReference type="ARBA" id="ARBA00023047"/>
    </source>
</evidence>
<evidence type="ECO:0000256" key="5">
    <source>
        <dbReference type="ARBA" id="ARBA00022597"/>
    </source>
</evidence>
<evidence type="ECO:0000256" key="1">
    <source>
        <dbReference type="ARBA" id="ARBA00004651"/>
    </source>
</evidence>
<dbReference type="AlphaFoldDB" id="A0A2S9QAG9"/>
<feature type="transmembrane region" description="Helical" evidence="10">
    <location>
        <begin position="151"/>
        <end position="175"/>
    </location>
</feature>
<dbReference type="RefSeq" id="WP_105863628.1">
    <property type="nucleotide sequence ID" value="NZ_PUEJ01000006.1"/>
</dbReference>
<evidence type="ECO:0000256" key="9">
    <source>
        <dbReference type="ARBA" id="ARBA00023136"/>
    </source>
</evidence>
<dbReference type="GO" id="GO:0015774">
    <property type="term" value="P:polysaccharide transport"/>
    <property type="evidence" value="ECO:0007669"/>
    <property type="project" value="UniProtKB-KW"/>
</dbReference>
<feature type="transmembrane region" description="Helical" evidence="10">
    <location>
        <begin position="187"/>
        <end position="205"/>
    </location>
</feature>
<keyword evidence="3" id="KW-0813">Transport</keyword>
<dbReference type="InterPro" id="IPR013525">
    <property type="entry name" value="ABC2_TM"/>
</dbReference>
<organism evidence="12 13">
    <name type="scientific">Labrys okinawensis</name>
    <dbReference type="NCBI Taxonomy" id="346911"/>
    <lineage>
        <taxon>Bacteria</taxon>
        <taxon>Pseudomonadati</taxon>
        <taxon>Pseudomonadota</taxon>
        <taxon>Alphaproteobacteria</taxon>
        <taxon>Hyphomicrobiales</taxon>
        <taxon>Xanthobacteraceae</taxon>
        <taxon>Labrys</taxon>
    </lineage>
</organism>
<dbReference type="GO" id="GO:0015920">
    <property type="term" value="P:lipopolysaccharide transport"/>
    <property type="evidence" value="ECO:0007669"/>
    <property type="project" value="TreeGrafter"/>
</dbReference>
<dbReference type="Proteomes" id="UP000237682">
    <property type="component" value="Unassembled WGS sequence"/>
</dbReference>
<sequence length="268" mass="29769">MSGIGSAPAPSLWRSFRLQARIIAALMIREGNAKYGHENLGFFWIMIEPLSLAAMVALMWYATNHSHTEAVGLVLFVLTGYCPLTLWRHVTGRSARVIRQRSALLFHANIKPFDVLIAVFCLETIGIFAAFVCAYVPLVVFGVIDPPRDTLLLIGGWLFLAWFSIGIGLILAALTEIFETVEKFIPPLLYITLPLTGVFSMIDWLPQKAQNILVYSPVATSVEMFRAGAFPEDIVTYYDPAFLTIVCSILTAIGIPLVVYAQKYITHN</sequence>
<evidence type="ECO:0000256" key="2">
    <source>
        <dbReference type="ARBA" id="ARBA00007783"/>
    </source>
</evidence>
<feature type="transmembrane region" description="Helical" evidence="10">
    <location>
        <begin position="42"/>
        <end position="63"/>
    </location>
</feature>
<evidence type="ECO:0000256" key="6">
    <source>
        <dbReference type="ARBA" id="ARBA00022692"/>
    </source>
</evidence>
<keyword evidence="6 10" id="KW-0812">Transmembrane</keyword>
<dbReference type="PANTHER" id="PTHR30413:SF10">
    <property type="entry name" value="CAPSULE POLYSACCHARIDE EXPORT INNER-MEMBRANE PROTEIN CTRC"/>
    <property type="match status" value="1"/>
</dbReference>
<dbReference type="OrthoDB" id="8479094at2"/>
<protein>
    <submittedName>
        <fullName evidence="12">Sugar ABC transporter permease</fullName>
    </submittedName>
</protein>
<keyword evidence="13" id="KW-1185">Reference proteome</keyword>
<dbReference type="EMBL" id="PUEJ01000006">
    <property type="protein sequence ID" value="PRH86334.1"/>
    <property type="molecule type" value="Genomic_DNA"/>
</dbReference>
<feature type="transmembrane region" description="Helical" evidence="10">
    <location>
        <begin position="70"/>
        <end position="87"/>
    </location>
</feature>
<keyword evidence="9 10" id="KW-0472">Membrane</keyword>
<dbReference type="PANTHER" id="PTHR30413">
    <property type="entry name" value="INNER MEMBRANE TRANSPORT PERMEASE"/>
    <property type="match status" value="1"/>
</dbReference>
<evidence type="ECO:0000256" key="7">
    <source>
        <dbReference type="ARBA" id="ARBA00022989"/>
    </source>
</evidence>
<proteinExistence type="inferred from homology"/>
<comment type="caution">
    <text evidence="12">The sequence shown here is derived from an EMBL/GenBank/DDBJ whole genome shotgun (WGS) entry which is preliminary data.</text>
</comment>
<dbReference type="Pfam" id="PF01061">
    <property type="entry name" value="ABC2_membrane"/>
    <property type="match status" value="1"/>
</dbReference>
<keyword evidence="5" id="KW-0762">Sugar transport</keyword>
<evidence type="ECO:0000256" key="4">
    <source>
        <dbReference type="ARBA" id="ARBA00022475"/>
    </source>
</evidence>
<reference evidence="12 13" key="1">
    <citation type="submission" date="2018-02" db="EMBL/GenBank/DDBJ databases">
        <title>Whole genome sequencing of endophytic bacterium.</title>
        <authorList>
            <person name="Eedara R."/>
            <person name="Podile A.R."/>
        </authorList>
    </citation>
    <scope>NUCLEOTIDE SEQUENCE [LARGE SCALE GENOMIC DNA]</scope>
    <source>
        <strain evidence="12 13">RP1T</strain>
    </source>
</reference>
<dbReference type="GO" id="GO:0140359">
    <property type="term" value="F:ABC-type transporter activity"/>
    <property type="evidence" value="ECO:0007669"/>
    <property type="project" value="InterPro"/>
</dbReference>